<gene>
    <name evidence="6" type="ORF">TGEB3V08_LOCUS9679</name>
</gene>
<dbReference type="SUPFAM" id="SSF51445">
    <property type="entry name" value="(Trans)glycosidases"/>
    <property type="match status" value="1"/>
</dbReference>
<comment type="similarity">
    <text evidence="1">Belongs to the glycosyl hydrolase 27 family.</text>
</comment>
<dbReference type="AlphaFoldDB" id="A0A7R9PQX6"/>
<reference evidence="6" key="1">
    <citation type="submission" date="2020-11" db="EMBL/GenBank/DDBJ databases">
        <authorList>
            <person name="Tran Van P."/>
        </authorList>
    </citation>
    <scope>NUCLEOTIDE SEQUENCE</scope>
</reference>
<dbReference type="InterPro" id="IPR013785">
    <property type="entry name" value="Aldolase_TIM"/>
</dbReference>
<feature type="region of interest" description="Disordered" evidence="4">
    <location>
        <begin position="137"/>
        <end position="156"/>
    </location>
</feature>
<accession>A0A7R9PQX6</accession>
<dbReference type="InterPro" id="IPR002241">
    <property type="entry name" value="Glyco_hydro_27"/>
</dbReference>
<feature type="region of interest" description="Disordered" evidence="4">
    <location>
        <begin position="78"/>
        <end position="123"/>
    </location>
</feature>
<dbReference type="Pfam" id="PF16499">
    <property type="entry name" value="Melibiase_2"/>
    <property type="match status" value="1"/>
</dbReference>
<protein>
    <submittedName>
        <fullName evidence="6">Uncharacterized protein</fullName>
    </submittedName>
</protein>
<dbReference type="EMBL" id="OE844681">
    <property type="protein sequence ID" value="CAD7605938.1"/>
    <property type="molecule type" value="Genomic_DNA"/>
</dbReference>
<dbReference type="Gene3D" id="3.20.20.70">
    <property type="entry name" value="Aldolase class I"/>
    <property type="match status" value="1"/>
</dbReference>
<evidence type="ECO:0000256" key="1">
    <source>
        <dbReference type="ARBA" id="ARBA00009743"/>
    </source>
</evidence>
<sequence length="156" mass="17761">MERRKANGRLGFNMWRSCLVVVLCVVLCTVSALENGLVRTPPMGWLSWERFRCNTDCKNDPDNCIRPDGTLSEALEKEKIPSRHHGSILKMDKSVPVKQFSDAPNPINSGERDPPPMRIPRVHTHGQRVAFATYRMEKRVPQVDNNTPHHPRANPT</sequence>
<evidence type="ECO:0000256" key="4">
    <source>
        <dbReference type="SAM" id="MobiDB-lite"/>
    </source>
</evidence>
<evidence type="ECO:0000256" key="2">
    <source>
        <dbReference type="ARBA" id="ARBA00022801"/>
    </source>
</evidence>
<keyword evidence="5" id="KW-0732">Signal</keyword>
<evidence type="ECO:0000256" key="5">
    <source>
        <dbReference type="SAM" id="SignalP"/>
    </source>
</evidence>
<organism evidence="6">
    <name type="scientific">Timema genevievae</name>
    <name type="common">Walking stick</name>
    <dbReference type="NCBI Taxonomy" id="629358"/>
    <lineage>
        <taxon>Eukaryota</taxon>
        <taxon>Metazoa</taxon>
        <taxon>Ecdysozoa</taxon>
        <taxon>Arthropoda</taxon>
        <taxon>Hexapoda</taxon>
        <taxon>Insecta</taxon>
        <taxon>Pterygota</taxon>
        <taxon>Neoptera</taxon>
        <taxon>Polyneoptera</taxon>
        <taxon>Phasmatodea</taxon>
        <taxon>Timematodea</taxon>
        <taxon>Timematoidea</taxon>
        <taxon>Timematidae</taxon>
        <taxon>Timema</taxon>
    </lineage>
</organism>
<evidence type="ECO:0000256" key="3">
    <source>
        <dbReference type="ARBA" id="ARBA00023295"/>
    </source>
</evidence>
<keyword evidence="3" id="KW-0326">Glycosidase</keyword>
<dbReference type="InterPro" id="IPR017853">
    <property type="entry name" value="GH"/>
</dbReference>
<feature type="signal peptide" evidence="5">
    <location>
        <begin position="1"/>
        <end position="32"/>
    </location>
</feature>
<proteinExistence type="inferred from homology"/>
<name>A0A7R9PQX6_TIMGE</name>
<keyword evidence="2" id="KW-0378">Hydrolase</keyword>
<evidence type="ECO:0000313" key="6">
    <source>
        <dbReference type="EMBL" id="CAD7605938.1"/>
    </source>
</evidence>
<dbReference type="GO" id="GO:0004553">
    <property type="term" value="F:hydrolase activity, hydrolyzing O-glycosyl compounds"/>
    <property type="evidence" value="ECO:0007669"/>
    <property type="project" value="InterPro"/>
</dbReference>
<feature type="chain" id="PRO_5031041029" evidence="5">
    <location>
        <begin position="33"/>
        <end position="156"/>
    </location>
</feature>
<dbReference type="GO" id="GO:0005975">
    <property type="term" value="P:carbohydrate metabolic process"/>
    <property type="evidence" value="ECO:0007669"/>
    <property type="project" value="InterPro"/>
</dbReference>